<keyword evidence="1" id="KW-0472">Membrane</keyword>
<keyword evidence="1" id="KW-1133">Transmembrane helix</keyword>
<gene>
    <name evidence="2" type="ORF">MBAV_004766</name>
</gene>
<evidence type="ECO:0000313" key="3">
    <source>
        <dbReference type="Proteomes" id="UP000033423"/>
    </source>
</evidence>
<proteinExistence type="predicted"/>
<dbReference type="Proteomes" id="UP000033423">
    <property type="component" value="Unassembled WGS sequence"/>
</dbReference>
<dbReference type="AlphaFoldDB" id="A0A0F3GM89"/>
<protein>
    <submittedName>
        <fullName evidence="2">Uncharacterized protein</fullName>
    </submittedName>
</protein>
<accession>A0A0F3GM89</accession>
<comment type="caution">
    <text evidence="2">The sequence shown here is derived from an EMBL/GenBank/DDBJ whole genome shotgun (WGS) entry which is preliminary data.</text>
</comment>
<feature type="transmembrane region" description="Helical" evidence="1">
    <location>
        <begin position="34"/>
        <end position="58"/>
    </location>
</feature>
<evidence type="ECO:0000313" key="2">
    <source>
        <dbReference type="EMBL" id="KJU83040.1"/>
    </source>
</evidence>
<keyword evidence="1" id="KW-0812">Transmembrane</keyword>
<reference evidence="2 3" key="1">
    <citation type="submission" date="2015-02" db="EMBL/GenBank/DDBJ databases">
        <title>Single-cell genomics of uncultivated deep-branching MTB reveals a conserved set of magnetosome genes.</title>
        <authorList>
            <person name="Kolinko S."/>
            <person name="Richter M."/>
            <person name="Glockner F.O."/>
            <person name="Brachmann A."/>
            <person name="Schuler D."/>
        </authorList>
    </citation>
    <scope>NUCLEOTIDE SEQUENCE [LARGE SCALE GENOMIC DNA]</scope>
    <source>
        <strain evidence="2">TM-1</strain>
    </source>
</reference>
<organism evidence="2 3">
    <name type="scientific">Candidatus Magnetobacterium bavaricum</name>
    <dbReference type="NCBI Taxonomy" id="29290"/>
    <lineage>
        <taxon>Bacteria</taxon>
        <taxon>Pseudomonadati</taxon>
        <taxon>Nitrospirota</taxon>
        <taxon>Thermodesulfovibrionia</taxon>
        <taxon>Thermodesulfovibrionales</taxon>
        <taxon>Candidatus Magnetobacteriaceae</taxon>
        <taxon>Candidatus Magnetobacterium</taxon>
    </lineage>
</organism>
<dbReference type="EMBL" id="LACI01002066">
    <property type="protein sequence ID" value="KJU83040.1"/>
    <property type="molecule type" value="Genomic_DNA"/>
</dbReference>
<sequence length="59" mass="6412">MPLKLNKRIIRPTVVSTGIISQYAIFLMTSSLQMTPICVIAVAPAMIDTITICIMSTIS</sequence>
<name>A0A0F3GM89_9BACT</name>
<keyword evidence="3" id="KW-1185">Reference proteome</keyword>
<evidence type="ECO:0000256" key="1">
    <source>
        <dbReference type="SAM" id="Phobius"/>
    </source>
</evidence>